<accession>A0A4V1AKY2</accession>
<dbReference type="RefSeq" id="WP_133439330.1">
    <property type="nucleotide sequence ID" value="NZ_CP037954.1"/>
</dbReference>
<dbReference type="Proteomes" id="UP000294419">
    <property type="component" value="Chromosome"/>
</dbReference>
<reference evidence="2 3" key="1">
    <citation type="submission" date="2019-03" db="EMBL/GenBank/DDBJ databases">
        <authorList>
            <person name="Kim H."/>
            <person name="Yu S.-M."/>
        </authorList>
    </citation>
    <scope>NUCLEOTIDE SEQUENCE [LARGE SCALE GENOMIC DNA]</scope>
    <source>
        <strain evidence="2 3">NBC122</strain>
    </source>
</reference>
<dbReference type="KEGG" id="csal:NBC122_01025"/>
<evidence type="ECO:0000313" key="2">
    <source>
        <dbReference type="EMBL" id="QBO57854.1"/>
    </source>
</evidence>
<organism evidence="2 3">
    <name type="scientific">Chryseobacterium salivictor</name>
    <dbReference type="NCBI Taxonomy" id="2547600"/>
    <lineage>
        <taxon>Bacteria</taxon>
        <taxon>Pseudomonadati</taxon>
        <taxon>Bacteroidota</taxon>
        <taxon>Flavobacteriia</taxon>
        <taxon>Flavobacteriales</taxon>
        <taxon>Weeksellaceae</taxon>
        <taxon>Chryseobacterium group</taxon>
        <taxon>Chryseobacterium</taxon>
    </lineage>
</organism>
<feature type="transmembrane region" description="Helical" evidence="1">
    <location>
        <begin position="6"/>
        <end position="24"/>
    </location>
</feature>
<evidence type="ECO:0000256" key="1">
    <source>
        <dbReference type="SAM" id="Phobius"/>
    </source>
</evidence>
<keyword evidence="3" id="KW-1185">Reference proteome</keyword>
<evidence type="ECO:0000313" key="3">
    <source>
        <dbReference type="Proteomes" id="UP000294419"/>
    </source>
</evidence>
<gene>
    <name evidence="2" type="ORF">NBC122_01025</name>
</gene>
<protein>
    <submittedName>
        <fullName evidence="2">Uncharacterized protein</fullName>
    </submittedName>
</protein>
<dbReference type="AlphaFoldDB" id="A0A4V1AKY2"/>
<keyword evidence="1" id="KW-0812">Transmembrane</keyword>
<keyword evidence="1" id="KW-1133">Transmembrane helix</keyword>
<keyword evidence="1" id="KW-0472">Membrane</keyword>
<dbReference type="OrthoDB" id="1271222at2"/>
<name>A0A4V1AKY2_9FLAO</name>
<proteinExistence type="predicted"/>
<dbReference type="EMBL" id="CP037954">
    <property type="protein sequence ID" value="QBO57854.1"/>
    <property type="molecule type" value="Genomic_DNA"/>
</dbReference>
<sequence length="129" mass="15077">MEKNKFLWIAFGIVMLIVISNNIFRSEQKQKGEKSLVEKMKPTLIFDGQEYFSHWKDTADEKFLSISKLLVADRITGCGEFYYNEIDRNTYIVACSRDGKSFKYYVAWTKLDKVYSAESDMLTINESPK</sequence>